<feature type="domain" description="MACPF" evidence="1">
    <location>
        <begin position="6"/>
        <end position="336"/>
    </location>
</feature>
<dbReference type="SMART" id="SM00457">
    <property type="entry name" value="MACPF"/>
    <property type="match status" value="1"/>
</dbReference>
<accession>A0A2G9HUN4</accession>
<evidence type="ECO:0000259" key="1">
    <source>
        <dbReference type="PROSITE" id="PS51412"/>
    </source>
</evidence>
<reference evidence="3" key="1">
    <citation type="journal article" date="2018" name="Gigascience">
        <title>Genome assembly of the Pink Ipe (Handroanthus impetiginosus, Bignoniaceae), a highly valued, ecologically keystone Neotropical timber forest tree.</title>
        <authorList>
            <person name="Silva-Junior O.B."/>
            <person name="Grattapaglia D."/>
            <person name="Novaes E."/>
            <person name="Collevatti R.G."/>
        </authorList>
    </citation>
    <scope>NUCLEOTIDE SEQUENCE [LARGE SCALE GENOMIC DNA]</scope>
    <source>
        <strain evidence="3">cv. UFG-1</strain>
    </source>
</reference>
<dbReference type="Proteomes" id="UP000231279">
    <property type="component" value="Unassembled WGS sequence"/>
</dbReference>
<comment type="caution">
    <text evidence="2">The sequence shown here is derived from an EMBL/GenBank/DDBJ whole genome shotgun (WGS) entry which is preliminary data.</text>
</comment>
<dbReference type="PANTHER" id="PTHR33199">
    <property type="entry name" value="MACPF DOMAIN-CONTAINING PROTEIN CAD1"/>
    <property type="match status" value="1"/>
</dbReference>
<dbReference type="GO" id="GO:0009626">
    <property type="term" value="P:plant-type hypersensitive response"/>
    <property type="evidence" value="ECO:0007669"/>
    <property type="project" value="TreeGrafter"/>
</dbReference>
<gene>
    <name evidence="2" type="ORF">CDL12_06073</name>
</gene>
<dbReference type="PANTHER" id="PTHR33199:SF6">
    <property type="entry name" value="MACPF DOMAIN PROTEIN"/>
    <property type="match status" value="1"/>
</dbReference>
<evidence type="ECO:0000313" key="2">
    <source>
        <dbReference type="EMBL" id="PIN21227.1"/>
    </source>
</evidence>
<dbReference type="STRING" id="429701.A0A2G9HUN4"/>
<dbReference type="GO" id="GO:2000031">
    <property type="term" value="P:regulation of salicylic acid mediated signaling pathway"/>
    <property type="evidence" value="ECO:0007669"/>
    <property type="project" value="InterPro"/>
</dbReference>
<sequence>MDNEVVAPLPRQIAMAEAAVKSIGLGFDMVMDCRLEYCKNPDGRRLLDFDHDHVRDLAVPGGISVPNVPECIKCGKGERTRFHSDILSFQQMSEQFNQDICGDVGKIPTGHFNAAFEFTSQWQNDAADTRGLAFDGVFITLYSIEVERSQILLADHVKQAVPPTWDPITLAKFITKYGTHIITGVRVGGKDAVYVKQRHSSPLQDIDLQKILKDVSEKRFSDARGMSSNDTAKTFNEAMLDRIEHGLTFMDSSTLSIYSHKEEITFFWRRRGGSSSKSISHEKWCLSVKLEPEVISMTFVPILSLLRGIPGKGFLSHAINLYLRYKPPLEALHQFLEFQAGRKWAPEHGELTLVPERKQPSDACLRFSFLGPKLYVNTDLVDVGGLPVTGARLYLEGRRSNCLAIHLQHLLSSPGSFQLLNDSTNKSSTFFDKRYHEKVRWKTFSHVCTAPVESNDELSVVTGAQFQVKKSGVQDVLFLLLQFSRVTGAVVLRRQEWDCFEKSQSGFFSFIGGQKHARKPSEVNINSAVCRDGPPSPVAVPQFLRFVDTKEFMRGPQDHPGYWVVSGARLVIDKGKISHSIKYSLLEVVG</sequence>
<dbReference type="EMBL" id="NKXS01000981">
    <property type="protein sequence ID" value="PIN21227.1"/>
    <property type="molecule type" value="Genomic_DNA"/>
</dbReference>
<dbReference type="GO" id="GO:0005886">
    <property type="term" value="C:plasma membrane"/>
    <property type="evidence" value="ECO:0007669"/>
    <property type="project" value="TreeGrafter"/>
</dbReference>
<keyword evidence="3" id="KW-1185">Reference proteome</keyword>
<name>A0A2G9HUN4_9LAMI</name>
<dbReference type="Pfam" id="PF01823">
    <property type="entry name" value="MACPF"/>
    <property type="match status" value="1"/>
</dbReference>
<proteinExistence type="predicted"/>
<dbReference type="InterPro" id="IPR044663">
    <property type="entry name" value="CAD1/NSL1-like"/>
</dbReference>
<dbReference type="OrthoDB" id="10323419at2759"/>
<evidence type="ECO:0000313" key="3">
    <source>
        <dbReference type="Proteomes" id="UP000231279"/>
    </source>
</evidence>
<dbReference type="PROSITE" id="PS51412">
    <property type="entry name" value="MACPF_2"/>
    <property type="match status" value="1"/>
</dbReference>
<dbReference type="AlphaFoldDB" id="A0A2G9HUN4"/>
<dbReference type="InterPro" id="IPR020864">
    <property type="entry name" value="MACPF"/>
</dbReference>
<protein>
    <recommendedName>
        <fullName evidence="1">MACPF domain-containing protein</fullName>
    </recommendedName>
</protein>
<organism evidence="2 3">
    <name type="scientific">Handroanthus impetiginosus</name>
    <dbReference type="NCBI Taxonomy" id="429701"/>
    <lineage>
        <taxon>Eukaryota</taxon>
        <taxon>Viridiplantae</taxon>
        <taxon>Streptophyta</taxon>
        <taxon>Embryophyta</taxon>
        <taxon>Tracheophyta</taxon>
        <taxon>Spermatophyta</taxon>
        <taxon>Magnoliopsida</taxon>
        <taxon>eudicotyledons</taxon>
        <taxon>Gunneridae</taxon>
        <taxon>Pentapetalae</taxon>
        <taxon>asterids</taxon>
        <taxon>lamiids</taxon>
        <taxon>Lamiales</taxon>
        <taxon>Bignoniaceae</taxon>
        <taxon>Crescentiina</taxon>
        <taxon>Tabebuia alliance</taxon>
        <taxon>Handroanthus</taxon>
    </lineage>
</organism>